<keyword evidence="1" id="KW-0805">Transcription regulation</keyword>
<evidence type="ECO:0000256" key="1">
    <source>
        <dbReference type="ARBA" id="ARBA00023015"/>
    </source>
</evidence>
<gene>
    <name evidence="7" type="ORF">LVIROSA_LOCUS9413</name>
</gene>
<keyword evidence="4" id="KW-0539">Nucleus</keyword>
<feature type="region of interest" description="Disordered" evidence="5">
    <location>
        <begin position="289"/>
        <end position="319"/>
    </location>
</feature>
<reference evidence="7 8" key="1">
    <citation type="submission" date="2022-01" db="EMBL/GenBank/DDBJ databases">
        <authorList>
            <person name="Xiong W."/>
            <person name="Schranz E."/>
        </authorList>
    </citation>
    <scope>NUCLEOTIDE SEQUENCE [LARGE SCALE GENOMIC DNA]</scope>
</reference>
<dbReference type="Proteomes" id="UP001157418">
    <property type="component" value="Unassembled WGS sequence"/>
</dbReference>
<dbReference type="PANTHER" id="PTHR31719:SF179">
    <property type="entry name" value="OS08G0148400 PROTEIN"/>
    <property type="match status" value="1"/>
</dbReference>
<dbReference type="PROSITE" id="PS51005">
    <property type="entry name" value="NAC"/>
    <property type="match status" value="1"/>
</dbReference>
<organism evidence="7 8">
    <name type="scientific">Lactuca virosa</name>
    <dbReference type="NCBI Taxonomy" id="75947"/>
    <lineage>
        <taxon>Eukaryota</taxon>
        <taxon>Viridiplantae</taxon>
        <taxon>Streptophyta</taxon>
        <taxon>Embryophyta</taxon>
        <taxon>Tracheophyta</taxon>
        <taxon>Spermatophyta</taxon>
        <taxon>Magnoliopsida</taxon>
        <taxon>eudicotyledons</taxon>
        <taxon>Gunneridae</taxon>
        <taxon>Pentapetalae</taxon>
        <taxon>asterids</taxon>
        <taxon>campanulids</taxon>
        <taxon>Asterales</taxon>
        <taxon>Asteraceae</taxon>
        <taxon>Cichorioideae</taxon>
        <taxon>Cichorieae</taxon>
        <taxon>Lactucinae</taxon>
        <taxon>Lactuca</taxon>
    </lineage>
</organism>
<evidence type="ECO:0000256" key="5">
    <source>
        <dbReference type="SAM" id="MobiDB-lite"/>
    </source>
</evidence>
<dbReference type="SUPFAM" id="SSF101941">
    <property type="entry name" value="NAC domain"/>
    <property type="match status" value="1"/>
</dbReference>
<protein>
    <recommendedName>
        <fullName evidence="6">NAC domain-containing protein</fullName>
    </recommendedName>
</protein>
<evidence type="ECO:0000259" key="6">
    <source>
        <dbReference type="PROSITE" id="PS51005"/>
    </source>
</evidence>
<sequence length="550" mass="62408">MPHCNRGKQVGMDFADQLPSYYRFCPTDSELIVDCLNAKIESREPAKCRLHEVNIYNHMPEELAETYRSHEKKWYFLTSRDRKYPRGNRPNRGVLGKHGYWKTTQVQKPVYDATSGEMVGYKGTLAFFDENDDKTMWLMHEYTTNGPNLPFEKGDKLNEWVLCKIYRNPKEVMEEPNIPLPKRRRVLKKNEMSFSNHQPEQVDVQETNIYSDTCVDQMVAPSHDQSAHTWVNNGNTVGQIRMNSSPYPIPMQPMTTFQGWSFLIQAPAPCYQNQFTSIASNGCQISDHSASSSVSNIGPPASSSQPLDDGAYKTPTSEHGLNSIQPVQIRESCYRKNMFSSTNACDDFLFSNGASNSSSMEPLDCIGYPPVLVQSSYDNAPTILDVQNVWDQSALGDAAADDFHFHDHGYEVTTISAPIEVELSSESLNSFIEQTMGMAQDDAAAEDFHFRDSCEATISPPVEVEWSSESMDRYIKECMGVSQDDDVEDPKTQLNMQTDSNHYMVDVRHDDTADHPIPQPYGNYNANIWHLDDADKWILNTVSFDFEESI</sequence>
<evidence type="ECO:0000256" key="2">
    <source>
        <dbReference type="ARBA" id="ARBA00023125"/>
    </source>
</evidence>
<evidence type="ECO:0000313" key="8">
    <source>
        <dbReference type="Proteomes" id="UP001157418"/>
    </source>
</evidence>
<dbReference type="EMBL" id="CAKMRJ010001112">
    <property type="protein sequence ID" value="CAH1422052.1"/>
    <property type="molecule type" value="Genomic_DNA"/>
</dbReference>
<keyword evidence="2" id="KW-0238">DNA-binding</keyword>
<dbReference type="GO" id="GO:0006355">
    <property type="term" value="P:regulation of DNA-templated transcription"/>
    <property type="evidence" value="ECO:0007669"/>
    <property type="project" value="InterPro"/>
</dbReference>
<proteinExistence type="predicted"/>
<dbReference type="Pfam" id="PF02365">
    <property type="entry name" value="NAM"/>
    <property type="match status" value="1"/>
</dbReference>
<evidence type="ECO:0000256" key="3">
    <source>
        <dbReference type="ARBA" id="ARBA00023163"/>
    </source>
</evidence>
<comment type="caution">
    <text evidence="7">The sequence shown here is derived from an EMBL/GenBank/DDBJ whole genome shotgun (WGS) entry which is preliminary data.</text>
</comment>
<dbReference type="AlphaFoldDB" id="A0AAU9M5R2"/>
<dbReference type="GO" id="GO:0003677">
    <property type="term" value="F:DNA binding"/>
    <property type="evidence" value="ECO:0007669"/>
    <property type="project" value="UniProtKB-KW"/>
</dbReference>
<keyword evidence="8" id="KW-1185">Reference proteome</keyword>
<evidence type="ECO:0000256" key="4">
    <source>
        <dbReference type="ARBA" id="ARBA00023242"/>
    </source>
</evidence>
<name>A0AAU9M5R2_9ASTR</name>
<feature type="domain" description="NAC" evidence="6">
    <location>
        <begin position="18"/>
        <end position="168"/>
    </location>
</feature>
<feature type="compositionally biased region" description="Polar residues" evidence="5">
    <location>
        <begin position="289"/>
        <end position="306"/>
    </location>
</feature>
<dbReference type="InterPro" id="IPR003441">
    <property type="entry name" value="NAC-dom"/>
</dbReference>
<accession>A0AAU9M5R2</accession>
<dbReference type="InterPro" id="IPR036093">
    <property type="entry name" value="NAC_dom_sf"/>
</dbReference>
<keyword evidence="3" id="KW-0804">Transcription</keyword>
<dbReference type="PANTHER" id="PTHR31719">
    <property type="entry name" value="NAC TRANSCRIPTION FACTOR 56"/>
    <property type="match status" value="1"/>
</dbReference>
<evidence type="ECO:0000313" key="7">
    <source>
        <dbReference type="EMBL" id="CAH1422052.1"/>
    </source>
</evidence>
<dbReference type="Gene3D" id="2.170.150.80">
    <property type="entry name" value="NAC domain"/>
    <property type="match status" value="1"/>
</dbReference>